<evidence type="ECO:0000259" key="1">
    <source>
        <dbReference type="PROSITE" id="PS50042"/>
    </source>
</evidence>
<name>A0ABN7SHY6_OIKDI</name>
<reference evidence="2 3" key="1">
    <citation type="submission" date="2021-04" db="EMBL/GenBank/DDBJ databases">
        <authorList>
            <person name="Bliznina A."/>
        </authorList>
    </citation>
    <scope>NUCLEOTIDE SEQUENCE [LARGE SCALE GENOMIC DNA]</scope>
</reference>
<dbReference type="Proteomes" id="UP001158576">
    <property type="component" value="Chromosome XSR"/>
</dbReference>
<evidence type="ECO:0000313" key="2">
    <source>
        <dbReference type="EMBL" id="CAG5100519.1"/>
    </source>
</evidence>
<keyword evidence="3" id="KW-1185">Reference proteome</keyword>
<dbReference type="InterPro" id="IPR000595">
    <property type="entry name" value="cNMP-bd_dom"/>
</dbReference>
<protein>
    <submittedName>
        <fullName evidence="2">Oidioi.mRNA.OKI2018_I69.XSR.g17035.t1.cds</fullName>
    </submittedName>
</protein>
<dbReference type="EMBL" id="OU015569">
    <property type="protein sequence ID" value="CAG5100519.1"/>
    <property type="molecule type" value="Genomic_DNA"/>
</dbReference>
<evidence type="ECO:0000313" key="3">
    <source>
        <dbReference type="Proteomes" id="UP001158576"/>
    </source>
</evidence>
<accession>A0ABN7SHY6</accession>
<dbReference type="SUPFAM" id="SSF51206">
    <property type="entry name" value="cAMP-binding domain-like"/>
    <property type="match status" value="1"/>
</dbReference>
<dbReference type="Gene3D" id="2.60.120.10">
    <property type="entry name" value="Jelly Rolls"/>
    <property type="match status" value="1"/>
</dbReference>
<dbReference type="InterPro" id="IPR018490">
    <property type="entry name" value="cNMP-bd_dom_sf"/>
</dbReference>
<feature type="domain" description="Cyclic nucleotide-binding" evidence="1">
    <location>
        <begin position="1"/>
        <end position="56"/>
    </location>
</feature>
<sequence length="214" mass="25080">MYFLCYGKVGVSFSKNEDVIFSTPDPITLKPGACFGELALITKSNEDDDRKLTVISQGATLIRFESKRLYEFGLEQQLRFYNAVFMPDNKIVRQFMEENKWRWWKKKIYDMHLNKTHHINRMKFKNKENQLGCAYFPSKETAEDPNFETMESFCSIPLTVYCENGDVVKGKKKKEKMAKRIVSRIRPTTEMIDSVHLQMFNSDGFVNQAMKTFS</sequence>
<proteinExistence type="predicted"/>
<gene>
    <name evidence="2" type="ORF">OKIOD_LOCUS8593</name>
</gene>
<organism evidence="2 3">
    <name type="scientific">Oikopleura dioica</name>
    <name type="common">Tunicate</name>
    <dbReference type="NCBI Taxonomy" id="34765"/>
    <lineage>
        <taxon>Eukaryota</taxon>
        <taxon>Metazoa</taxon>
        <taxon>Chordata</taxon>
        <taxon>Tunicata</taxon>
        <taxon>Appendicularia</taxon>
        <taxon>Copelata</taxon>
        <taxon>Oikopleuridae</taxon>
        <taxon>Oikopleura</taxon>
    </lineage>
</organism>
<dbReference type="PROSITE" id="PS50042">
    <property type="entry name" value="CNMP_BINDING_3"/>
    <property type="match status" value="1"/>
</dbReference>
<dbReference type="InterPro" id="IPR014710">
    <property type="entry name" value="RmlC-like_jellyroll"/>
</dbReference>